<keyword evidence="4" id="KW-1185">Reference proteome</keyword>
<dbReference type="GO" id="GO:0008270">
    <property type="term" value="F:zinc ion binding"/>
    <property type="evidence" value="ECO:0007669"/>
    <property type="project" value="InterPro"/>
</dbReference>
<evidence type="ECO:0000256" key="1">
    <source>
        <dbReference type="ARBA" id="ARBA00023242"/>
    </source>
</evidence>
<evidence type="ECO:0000313" key="3">
    <source>
        <dbReference type="EMBL" id="KAG8630735.1"/>
    </source>
</evidence>
<dbReference type="Proteomes" id="UP000809789">
    <property type="component" value="Unassembled WGS sequence"/>
</dbReference>
<accession>A0A8K0PFW3</accession>
<name>A0A8K0PFW3_9PEZI</name>
<sequence length="110" mass="12340">MWLLQPLGADSSKWLRQALPSGKWLTKPLARESPTQSVCKGKVQFRLLGAHKRQRCREACCACQRKKHKCDQIKGQSPGCKACGRARVDCHLRRKSNGGNCVYCLLEAKS</sequence>
<evidence type="ECO:0000313" key="4">
    <source>
        <dbReference type="Proteomes" id="UP000809789"/>
    </source>
</evidence>
<evidence type="ECO:0000259" key="2">
    <source>
        <dbReference type="PROSITE" id="PS50048"/>
    </source>
</evidence>
<feature type="domain" description="Zn(2)-C6 fungal-type" evidence="2">
    <location>
        <begin position="59"/>
        <end position="92"/>
    </location>
</feature>
<comment type="caution">
    <text evidence="3">The sequence shown here is derived from an EMBL/GenBank/DDBJ whole genome shotgun (WGS) entry which is preliminary data.</text>
</comment>
<dbReference type="EMBL" id="JAESVG020000002">
    <property type="protein sequence ID" value="KAG8630735.1"/>
    <property type="molecule type" value="Genomic_DNA"/>
</dbReference>
<keyword evidence="1" id="KW-0539">Nucleus</keyword>
<dbReference type="AlphaFoldDB" id="A0A8K0PFW3"/>
<gene>
    <name evidence="3" type="ORF">KVT40_002354</name>
</gene>
<organism evidence="3 4">
    <name type="scientific">Elsinoe batatas</name>
    <dbReference type="NCBI Taxonomy" id="2601811"/>
    <lineage>
        <taxon>Eukaryota</taxon>
        <taxon>Fungi</taxon>
        <taxon>Dikarya</taxon>
        <taxon>Ascomycota</taxon>
        <taxon>Pezizomycotina</taxon>
        <taxon>Dothideomycetes</taxon>
        <taxon>Dothideomycetidae</taxon>
        <taxon>Myriangiales</taxon>
        <taxon>Elsinoaceae</taxon>
        <taxon>Elsinoe</taxon>
    </lineage>
</organism>
<reference evidence="3" key="1">
    <citation type="submission" date="2021-07" db="EMBL/GenBank/DDBJ databases">
        <title>Elsinoe batatas strain:CRI-CJ2 Genome sequencing and assembly.</title>
        <authorList>
            <person name="Huang L."/>
        </authorList>
    </citation>
    <scope>NUCLEOTIDE SEQUENCE</scope>
    <source>
        <strain evidence="3">CRI-CJ2</strain>
    </source>
</reference>
<dbReference type="PROSITE" id="PS50048">
    <property type="entry name" value="ZN2_CY6_FUNGAL_2"/>
    <property type="match status" value="1"/>
</dbReference>
<dbReference type="InterPro" id="IPR001138">
    <property type="entry name" value="Zn2Cys6_DnaBD"/>
</dbReference>
<proteinExistence type="predicted"/>
<protein>
    <recommendedName>
        <fullName evidence="2">Zn(2)-C6 fungal-type domain-containing protein</fullName>
    </recommendedName>
</protein>
<dbReference type="GO" id="GO:0000981">
    <property type="term" value="F:DNA-binding transcription factor activity, RNA polymerase II-specific"/>
    <property type="evidence" value="ECO:0007669"/>
    <property type="project" value="InterPro"/>
</dbReference>